<dbReference type="InterPro" id="IPR013112">
    <property type="entry name" value="FAD-bd_8"/>
</dbReference>
<name>A0A7H9AXP7_ZYGMR</name>
<keyword evidence="8 15" id="KW-1133">Transmembrane helix</keyword>
<dbReference type="InterPro" id="IPR013121">
    <property type="entry name" value="Fe_red_NAD-bd_6"/>
</dbReference>
<dbReference type="KEGG" id="zmk:HG535_0A08190"/>
<feature type="domain" description="FAD-binding 8" evidence="17">
    <location>
        <begin position="258"/>
        <end position="322"/>
    </location>
</feature>
<evidence type="ECO:0000256" key="3">
    <source>
        <dbReference type="ARBA" id="ARBA00022630"/>
    </source>
</evidence>
<keyword evidence="6" id="KW-0521">NADP</keyword>
<evidence type="ECO:0000259" key="16">
    <source>
        <dbReference type="Pfam" id="PF01794"/>
    </source>
</evidence>
<evidence type="ECO:0000259" key="17">
    <source>
        <dbReference type="Pfam" id="PF08022"/>
    </source>
</evidence>
<dbReference type="Pfam" id="PF08030">
    <property type="entry name" value="NAD_binding_6"/>
    <property type="match status" value="1"/>
</dbReference>
<protein>
    <recommendedName>
        <fullName evidence="14">Probable metalloreductase AIM14</fullName>
    </recommendedName>
</protein>
<dbReference type="SFLD" id="SFLDF00463">
    <property type="entry name" value="AIM14"/>
    <property type="match status" value="1"/>
</dbReference>
<feature type="transmembrane region" description="Helical" evidence="15">
    <location>
        <begin position="135"/>
        <end position="157"/>
    </location>
</feature>
<dbReference type="EMBL" id="CP058604">
    <property type="protein sequence ID" value="QLG70874.1"/>
    <property type="molecule type" value="Genomic_DNA"/>
</dbReference>
<evidence type="ECO:0000256" key="15">
    <source>
        <dbReference type="SAM" id="Phobius"/>
    </source>
</evidence>
<dbReference type="InterPro" id="IPR017938">
    <property type="entry name" value="Riboflavin_synthase-like_b-brl"/>
</dbReference>
<dbReference type="CDD" id="cd06186">
    <property type="entry name" value="NOX_Duox_like_FAD_NADP"/>
    <property type="match status" value="1"/>
</dbReference>
<dbReference type="RefSeq" id="XP_037142602.1">
    <property type="nucleotide sequence ID" value="XM_037286707.1"/>
</dbReference>
<dbReference type="SUPFAM" id="SSF52343">
    <property type="entry name" value="Ferredoxin reductase-like, C-terminal NADP-linked domain"/>
    <property type="match status" value="1"/>
</dbReference>
<organism evidence="19 20">
    <name type="scientific">Zygotorulaspora mrakii</name>
    <name type="common">Zygosaccharomyces mrakii</name>
    <dbReference type="NCBI Taxonomy" id="42260"/>
    <lineage>
        <taxon>Eukaryota</taxon>
        <taxon>Fungi</taxon>
        <taxon>Dikarya</taxon>
        <taxon>Ascomycota</taxon>
        <taxon>Saccharomycotina</taxon>
        <taxon>Saccharomycetes</taxon>
        <taxon>Saccharomycetales</taxon>
        <taxon>Saccharomycetaceae</taxon>
        <taxon>Zygotorulaspora</taxon>
    </lineage>
</organism>
<feature type="transmembrane region" description="Helical" evidence="15">
    <location>
        <begin position="20"/>
        <end position="38"/>
    </location>
</feature>
<keyword evidence="3" id="KW-0285">Flavoprotein</keyword>
<evidence type="ECO:0000256" key="8">
    <source>
        <dbReference type="ARBA" id="ARBA00022989"/>
    </source>
</evidence>
<comment type="similarity">
    <text evidence="13">Belongs to the ferric reductase (FRE) family. AIM14 subfamily.</text>
</comment>
<dbReference type="Pfam" id="PF08022">
    <property type="entry name" value="FAD_binding_8"/>
    <property type="match status" value="1"/>
</dbReference>
<dbReference type="SUPFAM" id="SSF63380">
    <property type="entry name" value="Riboflavin synthase domain-like"/>
    <property type="match status" value="1"/>
</dbReference>
<keyword evidence="5" id="KW-0274">FAD</keyword>
<reference evidence="19 20" key="1">
    <citation type="submission" date="2020-07" db="EMBL/GenBank/DDBJ databases">
        <title>The yeast mating-type switching endonuclease HO is a domesticated member of an unorthodox homing genetic element family.</title>
        <authorList>
            <person name="Coughlan A.Y."/>
            <person name="Lombardi L."/>
            <person name="Braun-Galleani S."/>
            <person name="Martos A.R."/>
            <person name="Galeote V."/>
            <person name="Bigey F."/>
            <person name="Dequin S."/>
            <person name="Byrne K.P."/>
            <person name="Wolfe K.H."/>
        </authorList>
    </citation>
    <scope>NUCLEOTIDE SEQUENCE [LARGE SCALE GENOMIC DNA]</scope>
    <source>
        <strain evidence="19 20">NRRL Y-6702</strain>
    </source>
</reference>
<evidence type="ECO:0000256" key="6">
    <source>
        <dbReference type="ARBA" id="ARBA00022857"/>
    </source>
</evidence>
<evidence type="ECO:0000256" key="1">
    <source>
        <dbReference type="ARBA" id="ARBA00004141"/>
    </source>
</evidence>
<keyword evidence="20" id="KW-1185">Reference proteome</keyword>
<dbReference type="GeneID" id="59234511"/>
<feature type="domain" description="Ferric reductase NAD binding" evidence="18">
    <location>
        <begin position="355"/>
        <end position="513"/>
    </location>
</feature>
<dbReference type="AlphaFoldDB" id="A0A7H9AXP7"/>
<dbReference type="Gene3D" id="3.40.50.80">
    <property type="entry name" value="Nucleotide-binding domain of ferredoxin-NADP reductase (FNR) module"/>
    <property type="match status" value="1"/>
</dbReference>
<sequence>MESYELIKRHGETHFANIKYGYYTLAISIIYLAFLVALRSVVNGKPTNSSSSKWKRFLYQLYSINPGVHLAIIWIPLLVPFYHHYSIVQHTTVYLKRLGRLSYVLLSLNMVLNVRPNWLFRKYYTYTDLIPLHKWLSRVIVMVGMIHGVLFLVYWALDDTRSTVTQILKYKNFIGLVLMFLVLLLVIFSSGPLRRINYNLFYVTHNIVLLSLVLLTGLHARPGVTFPYLLVNVALLCYQAFTKVLSRRAAILDKITDYKDSNLINVHLPRSALPADFEPGSHIRISAYRRLNPLYWLLPSHPYTIASLPSDSEIDLIILENKHPRSFKIERGVEYTVSQPYAPAIPRSCLENAKRVCIVCGGSGISFGLPLYKYYKEKLAVEFLQMVWIVRNKYQLRVLEGLATTISLNSYSEFHIFVTNSDSGRLSEEPQEDADLEFELESMSNEQLDENGALVDNDAAVLVSKYKPTSINFGRRMQWATDLAHFVEHSQLDDTWLLACGPQSLIESGKEYAADNEINFASEIYAL</sequence>
<dbReference type="PANTHER" id="PTHR11972:SF198">
    <property type="entry name" value="METALLOREDUCTASE AIM14-RELATED"/>
    <property type="match status" value="1"/>
</dbReference>
<dbReference type="SFLD" id="SFLDG01168">
    <property type="entry name" value="Ferric_reductase_subgroup_(FRE"/>
    <property type="match status" value="1"/>
</dbReference>
<dbReference type="SFLD" id="SFLDS00052">
    <property type="entry name" value="Ferric_Reductase_Domain"/>
    <property type="match status" value="1"/>
</dbReference>
<feature type="transmembrane region" description="Helical" evidence="15">
    <location>
        <begin position="94"/>
        <end position="114"/>
    </location>
</feature>
<evidence type="ECO:0000256" key="10">
    <source>
        <dbReference type="ARBA" id="ARBA00023065"/>
    </source>
</evidence>
<evidence type="ECO:0000256" key="12">
    <source>
        <dbReference type="ARBA" id="ARBA00037386"/>
    </source>
</evidence>
<keyword evidence="7" id="KW-0249">Electron transport</keyword>
<dbReference type="Pfam" id="PF01794">
    <property type="entry name" value="Ferric_reduct"/>
    <property type="match status" value="1"/>
</dbReference>
<evidence type="ECO:0000256" key="4">
    <source>
        <dbReference type="ARBA" id="ARBA00022692"/>
    </source>
</evidence>
<keyword evidence="10" id="KW-0406">Ion transport</keyword>
<evidence type="ECO:0000256" key="11">
    <source>
        <dbReference type="ARBA" id="ARBA00023136"/>
    </source>
</evidence>
<dbReference type="GO" id="GO:0000293">
    <property type="term" value="F:ferric-chelate reductase activity"/>
    <property type="evidence" value="ECO:0007669"/>
    <property type="project" value="TreeGrafter"/>
</dbReference>
<dbReference type="InterPro" id="IPR039261">
    <property type="entry name" value="FNR_nucleotide-bd"/>
</dbReference>
<evidence type="ECO:0000256" key="2">
    <source>
        <dbReference type="ARBA" id="ARBA00022448"/>
    </source>
</evidence>
<keyword evidence="4 15" id="KW-0812">Transmembrane</keyword>
<dbReference type="PANTHER" id="PTHR11972">
    <property type="entry name" value="NADPH OXIDASE"/>
    <property type="match status" value="1"/>
</dbReference>
<gene>
    <name evidence="19" type="ORF">HG535_0A08190</name>
</gene>
<accession>A0A7H9AXP7</accession>
<evidence type="ECO:0000313" key="19">
    <source>
        <dbReference type="EMBL" id="QLG70874.1"/>
    </source>
</evidence>
<keyword evidence="9" id="KW-0560">Oxidoreductase</keyword>
<evidence type="ECO:0000256" key="7">
    <source>
        <dbReference type="ARBA" id="ARBA00022982"/>
    </source>
</evidence>
<evidence type="ECO:0000313" key="20">
    <source>
        <dbReference type="Proteomes" id="UP000509704"/>
    </source>
</evidence>
<evidence type="ECO:0000256" key="9">
    <source>
        <dbReference type="ARBA" id="ARBA00023002"/>
    </source>
</evidence>
<dbReference type="GO" id="GO:0005886">
    <property type="term" value="C:plasma membrane"/>
    <property type="evidence" value="ECO:0007669"/>
    <property type="project" value="TreeGrafter"/>
</dbReference>
<evidence type="ECO:0000256" key="13">
    <source>
        <dbReference type="ARBA" id="ARBA00038065"/>
    </source>
</evidence>
<dbReference type="GO" id="GO:0033215">
    <property type="term" value="P:reductive iron assimilation"/>
    <property type="evidence" value="ECO:0007669"/>
    <property type="project" value="TreeGrafter"/>
</dbReference>
<feature type="domain" description="Ferric oxidoreductase" evidence="16">
    <location>
        <begin position="98"/>
        <end position="215"/>
    </location>
</feature>
<keyword evidence="2" id="KW-0813">Transport</keyword>
<dbReference type="InterPro" id="IPR050369">
    <property type="entry name" value="RBOH/FRE"/>
</dbReference>
<evidence type="ECO:0000256" key="5">
    <source>
        <dbReference type="ARBA" id="ARBA00022827"/>
    </source>
</evidence>
<evidence type="ECO:0000256" key="14">
    <source>
        <dbReference type="ARBA" id="ARBA00039704"/>
    </source>
</evidence>
<dbReference type="OrthoDB" id="17725at2759"/>
<dbReference type="InterPro" id="IPR013130">
    <property type="entry name" value="Fe3_Rdtase_TM_dom"/>
</dbReference>
<comment type="subcellular location">
    <subcellularLocation>
        <location evidence="1">Membrane</location>
        <topology evidence="1">Multi-pass membrane protein</topology>
    </subcellularLocation>
</comment>
<dbReference type="Proteomes" id="UP000509704">
    <property type="component" value="Chromosome 1"/>
</dbReference>
<feature type="transmembrane region" description="Helical" evidence="15">
    <location>
        <begin position="59"/>
        <end position="82"/>
    </location>
</feature>
<keyword evidence="11 15" id="KW-0472">Membrane</keyword>
<proteinExistence type="inferred from homology"/>
<feature type="transmembrane region" description="Helical" evidence="15">
    <location>
        <begin position="200"/>
        <end position="220"/>
    </location>
</feature>
<comment type="function">
    <text evidence="12">Probable cell surface metalloreductase. May be involved in iron or copper homeostasis.</text>
</comment>
<feature type="transmembrane region" description="Helical" evidence="15">
    <location>
        <begin position="169"/>
        <end position="188"/>
    </location>
</feature>
<evidence type="ECO:0000259" key="18">
    <source>
        <dbReference type="Pfam" id="PF08030"/>
    </source>
</evidence>